<evidence type="ECO:0000313" key="3">
    <source>
        <dbReference type="Proteomes" id="UP000275267"/>
    </source>
</evidence>
<feature type="compositionally biased region" description="Basic and acidic residues" evidence="1">
    <location>
        <begin position="10"/>
        <end position="22"/>
    </location>
</feature>
<comment type="caution">
    <text evidence="2">The sequence shown here is derived from an EMBL/GenBank/DDBJ whole genome shotgun (WGS) entry which is preliminary data.</text>
</comment>
<gene>
    <name evidence="2" type="ORF">C2845_PM17G09640</name>
</gene>
<dbReference type="PANTHER" id="PTHR33026:SF7">
    <property type="entry name" value="OS03G0100275 PROTEIN"/>
    <property type="match status" value="1"/>
</dbReference>
<feature type="region of interest" description="Disordered" evidence="1">
    <location>
        <begin position="1"/>
        <end position="22"/>
    </location>
</feature>
<dbReference type="Proteomes" id="UP000275267">
    <property type="component" value="Unassembled WGS sequence"/>
</dbReference>
<feature type="region of interest" description="Disordered" evidence="1">
    <location>
        <begin position="241"/>
        <end position="272"/>
    </location>
</feature>
<dbReference type="AlphaFoldDB" id="A0A3L6Q146"/>
<sequence>MGNKKQANKGKKDDSPTGDWERNRQYLVGGAGIQFKQGKGKKYIYYSLPTNHSGWRSLWFYIGNHSPALPERTPGKAVWRGEWNEKLNSNQMLQVTELLKLIKEHKDAGVTRVSVLATMYKRRIMPLQKRCRFGFEYLGSNDPSRLTAESSCLPLSKRPKDGGKSGPLGDDVAPKSDVPPGAADPSAVDVAPSPSSSIKTSAMQVPPKEPASGSGKGTARGPRLVGLKKMLFLCSELGDPEEVPAAQAPEQGKSADVAGLEIGAPPPPPPPSPLAVVTQVKEEIASDGADAE</sequence>
<evidence type="ECO:0000256" key="1">
    <source>
        <dbReference type="SAM" id="MobiDB-lite"/>
    </source>
</evidence>
<keyword evidence="3" id="KW-1185">Reference proteome</keyword>
<dbReference type="PANTHER" id="PTHR33026">
    <property type="entry name" value="OS06G0360600 PROTEIN"/>
    <property type="match status" value="1"/>
</dbReference>
<name>A0A3L6Q146_PANMI</name>
<proteinExistence type="predicted"/>
<dbReference type="EMBL" id="PQIB02000014">
    <property type="protein sequence ID" value="RLM69173.1"/>
    <property type="molecule type" value="Genomic_DNA"/>
</dbReference>
<feature type="region of interest" description="Disordered" evidence="1">
    <location>
        <begin position="144"/>
        <end position="222"/>
    </location>
</feature>
<evidence type="ECO:0000313" key="2">
    <source>
        <dbReference type="EMBL" id="RLM69173.1"/>
    </source>
</evidence>
<accession>A0A3L6Q146</accession>
<reference evidence="3" key="1">
    <citation type="journal article" date="2019" name="Nat. Commun.">
        <title>The genome of broomcorn millet.</title>
        <authorList>
            <person name="Zou C."/>
            <person name="Miki D."/>
            <person name="Li D."/>
            <person name="Tang Q."/>
            <person name="Xiao L."/>
            <person name="Rajput S."/>
            <person name="Deng P."/>
            <person name="Jia W."/>
            <person name="Huang R."/>
            <person name="Zhang M."/>
            <person name="Sun Y."/>
            <person name="Hu J."/>
            <person name="Fu X."/>
            <person name="Schnable P.S."/>
            <person name="Li F."/>
            <person name="Zhang H."/>
            <person name="Feng B."/>
            <person name="Zhu X."/>
            <person name="Liu R."/>
            <person name="Schnable J.C."/>
            <person name="Zhu J.-K."/>
            <person name="Zhang H."/>
        </authorList>
    </citation>
    <scope>NUCLEOTIDE SEQUENCE [LARGE SCALE GENOMIC DNA]</scope>
</reference>
<protein>
    <submittedName>
        <fullName evidence="2">Uncharacterized protein</fullName>
    </submittedName>
</protein>
<feature type="compositionally biased region" description="Low complexity" evidence="1">
    <location>
        <begin position="176"/>
        <end position="197"/>
    </location>
</feature>
<organism evidence="2 3">
    <name type="scientific">Panicum miliaceum</name>
    <name type="common">Proso millet</name>
    <name type="synonym">Broomcorn millet</name>
    <dbReference type="NCBI Taxonomy" id="4540"/>
    <lineage>
        <taxon>Eukaryota</taxon>
        <taxon>Viridiplantae</taxon>
        <taxon>Streptophyta</taxon>
        <taxon>Embryophyta</taxon>
        <taxon>Tracheophyta</taxon>
        <taxon>Spermatophyta</taxon>
        <taxon>Magnoliopsida</taxon>
        <taxon>Liliopsida</taxon>
        <taxon>Poales</taxon>
        <taxon>Poaceae</taxon>
        <taxon>PACMAD clade</taxon>
        <taxon>Panicoideae</taxon>
        <taxon>Panicodae</taxon>
        <taxon>Paniceae</taxon>
        <taxon>Panicinae</taxon>
        <taxon>Panicum</taxon>
        <taxon>Panicum sect. Panicum</taxon>
    </lineage>
</organism>